<evidence type="ECO:0000259" key="1">
    <source>
        <dbReference type="PROSITE" id="PS50181"/>
    </source>
</evidence>
<dbReference type="EMBL" id="KV419427">
    <property type="protein sequence ID" value="KZS89541.1"/>
    <property type="molecule type" value="Genomic_DNA"/>
</dbReference>
<evidence type="ECO:0000313" key="3">
    <source>
        <dbReference type="Proteomes" id="UP000076722"/>
    </source>
</evidence>
<accession>A0A164QCU1</accession>
<reference evidence="2 3" key="1">
    <citation type="journal article" date="2016" name="Mol. Biol. Evol.">
        <title>Comparative Genomics of Early-Diverging Mushroom-Forming Fungi Provides Insights into the Origins of Lignocellulose Decay Capabilities.</title>
        <authorList>
            <person name="Nagy L.G."/>
            <person name="Riley R."/>
            <person name="Tritt A."/>
            <person name="Adam C."/>
            <person name="Daum C."/>
            <person name="Floudas D."/>
            <person name="Sun H."/>
            <person name="Yadav J.S."/>
            <person name="Pangilinan J."/>
            <person name="Larsson K.H."/>
            <person name="Matsuura K."/>
            <person name="Barry K."/>
            <person name="Labutti K."/>
            <person name="Kuo R."/>
            <person name="Ohm R.A."/>
            <person name="Bhattacharya S.S."/>
            <person name="Shirouzu T."/>
            <person name="Yoshinaga Y."/>
            <person name="Martin F.M."/>
            <person name="Grigoriev I.V."/>
            <person name="Hibbett D.S."/>
        </authorList>
    </citation>
    <scope>NUCLEOTIDE SEQUENCE [LARGE SCALE GENOMIC DNA]</scope>
    <source>
        <strain evidence="2 3">HHB9708</strain>
    </source>
</reference>
<dbReference type="Pfam" id="PF00646">
    <property type="entry name" value="F-box"/>
    <property type="match status" value="1"/>
</dbReference>
<dbReference type="InterPro" id="IPR001810">
    <property type="entry name" value="F-box_dom"/>
</dbReference>
<organism evidence="2 3">
    <name type="scientific">Sistotremastrum niveocremeum HHB9708</name>
    <dbReference type="NCBI Taxonomy" id="1314777"/>
    <lineage>
        <taxon>Eukaryota</taxon>
        <taxon>Fungi</taxon>
        <taxon>Dikarya</taxon>
        <taxon>Basidiomycota</taxon>
        <taxon>Agaricomycotina</taxon>
        <taxon>Agaricomycetes</taxon>
        <taxon>Sistotremastrales</taxon>
        <taxon>Sistotremastraceae</taxon>
        <taxon>Sertulicium</taxon>
        <taxon>Sertulicium niveocremeum</taxon>
    </lineage>
</organism>
<gene>
    <name evidence="2" type="ORF">SISNIDRAFT_458759</name>
</gene>
<proteinExistence type="predicted"/>
<name>A0A164QCU1_9AGAM</name>
<sequence>MCPNLDGLPVELLFEILNDFTLYERAKVSQVSSHFYHIATTKRGFWLSATDAHLCPVPLGLTLETIPVHDLAVLASKDVMFSHSSARKMWIPKSHRKLGRYHLSEAETPESITPLPGGQWIITKDAYDSVLVLQKNIGDSTAMEFRIEIQGIGYGHSYYSPDNGQTVYLAILSRVYNQPTMTQGSGVVLIYHIVFPCGHNAVQAPAISLRKTLQLSSLDVIRHIEICGQLVLVHGKHRMAVVDWQSDSGFEATISFQPDDLLSSAMWPADSQIPFSIASVHLHPTSSKIVVALSARKTILGIADIPLLLPPFGVRPGSQEIELDSIGISISVIQTLPLNTRFFLRPLGRGRYVLESFSVGITKFMSFEAIQSPAMHFAFYGVHDLTGSPWSVGTCVFRDPTHYVDCTLGRRILFVSWEPPDTNTISPTIHFLYVKDIPAMEQGIVILEDPWKAIESIEGNGVDKERFYRIRAFDPIHKKLYIIHDTSLYCLQY</sequence>
<dbReference type="PROSITE" id="PS50181">
    <property type="entry name" value="FBOX"/>
    <property type="match status" value="1"/>
</dbReference>
<dbReference type="Proteomes" id="UP000076722">
    <property type="component" value="Unassembled WGS sequence"/>
</dbReference>
<dbReference type="AlphaFoldDB" id="A0A164QCU1"/>
<keyword evidence="3" id="KW-1185">Reference proteome</keyword>
<dbReference type="CDD" id="cd09917">
    <property type="entry name" value="F-box_SF"/>
    <property type="match status" value="1"/>
</dbReference>
<dbReference type="STRING" id="1314777.A0A164QCU1"/>
<feature type="domain" description="F-box" evidence="1">
    <location>
        <begin position="2"/>
        <end position="49"/>
    </location>
</feature>
<protein>
    <recommendedName>
        <fullName evidence="1">F-box domain-containing protein</fullName>
    </recommendedName>
</protein>
<dbReference type="SUPFAM" id="SSF81383">
    <property type="entry name" value="F-box domain"/>
    <property type="match status" value="1"/>
</dbReference>
<evidence type="ECO:0000313" key="2">
    <source>
        <dbReference type="EMBL" id="KZS89541.1"/>
    </source>
</evidence>
<dbReference type="InterPro" id="IPR036047">
    <property type="entry name" value="F-box-like_dom_sf"/>
</dbReference>